<comment type="subcellular location">
    <subcellularLocation>
        <location evidence="1">Nucleus</location>
    </subcellularLocation>
</comment>
<evidence type="ECO:0000313" key="13">
    <source>
        <dbReference type="Proteomes" id="UP000008076"/>
    </source>
</evidence>
<dbReference type="OMA" id="MFLNANI"/>
<dbReference type="InterPro" id="IPR027417">
    <property type="entry name" value="P-loop_NTPase"/>
</dbReference>
<keyword evidence="2" id="KW-0547">Nucleotide-binding</keyword>
<evidence type="ECO:0000256" key="8">
    <source>
        <dbReference type="ARBA" id="ARBA00023242"/>
    </source>
</evidence>
<dbReference type="GeneID" id="5881429"/>
<dbReference type="PROSITE" id="PS51192">
    <property type="entry name" value="HELICASE_ATP_BIND_1"/>
    <property type="match status" value="1"/>
</dbReference>
<keyword evidence="7" id="KW-0234">DNA repair</keyword>
<dbReference type="SMART" id="SM00490">
    <property type="entry name" value="HELICc"/>
    <property type="match status" value="1"/>
</dbReference>
<dbReference type="SMART" id="SM00487">
    <property type="entry name" value="DEXDc"/>
    <property type="match status" value="1"/>
</dbReference>
<dbReference type="FunFam" id="3.40.50.300:FF:000813">
    <property type="entry name" value="helicase POLQ-like isoform X1"/>
    <property type="match status" value="1"/>
</dbReference>
<dbReference type="Pfam" id="PF21099">
    <property type="entry name" value="POLQ_helical"/>
    <property type="match status" value="1"/>
</dbReference>
<keyword evidence="13" id="KW-1185">Reference proteome</keyword>
<evidence type="ECO:0000256" key="6">
    <source>
        <dbReference type="ARBA" id="ARBA00022840"/>
    </source>
</evidence>
<evidence type="ECO:0000256" key="5">
    <source>
        <dbReference type="ARBA" id="ARBA00022806"/>
    </source>
</evidence>
<evidence type="ECO:0000259" key="11">
    <source>
        <dbReference type="PROSITE" id="PS51194"/>
    </source>
</evidence>
<dbReference type="GO" id="GO:0004386">
    <property type="term" value="F:helicase activity"/>
    <property type="evidence" value="ECO:0007669"/>
    <property type="project" value="UniProtKB-KW"/>
</dbReference>
<feature type="coiled-coil region" evidence="9">
    <location>
        <begin position="438"/>
        <end position="479"/>
    </location>
</feature>
<organism evidence="13">
    <name type="scientific">Entamoeba dispar (strain ATCC PRA-260 / SAW760)</name>
    <dbReference type="NCBI Taxonomy" id="370354"/>
    <lineage>
        <taxon>Eukaryota</taxon>
        <taxon>Amoebozoa</taxon>
        <taxon>Evosea</taxon>
        <taxon>Archamoebae</taxon>
        <taxon>Mastigamoebida</taxon>
        <taxon>Entamoebidae</taxon>
        <taxon>Entamoeba</taxon>
    </lineage>
</organism>
<dbReference type="InterPro" id="IPR001650">
    <property type="entry name" value="Helicase_C-like"/>
</dbReference>
<dbReference type="VEuPathDB" id="AmoebaDB:EDI_276510"/>
<gene>
    <name evidence="12" type="ORF">EDI_276510</name>
</gene>
<dbReference type="Pfam" id="PF00270">
    <property type="entry name" value="DEAD"/>
    <property type="match status" value="1"/>
</dbReference>
<dbReference type="GO" id="GO:0005634">
    <property type="term" value="C:nucleus"/>
    <property type="evidence" value="ECO:0007669"/>
    <property type="project" value="UniProtKB-SubCell"/>
</dbReference>
<reference evidence="13" key="1">
    <citation type="submission" date="2007-12" db="EMBL/GenBank/DDBJ databases">
        <title>Annotation of Entamoeba dispar SAW760.</title>
        <authorList>
            <person name="Lorenzi H."/>
            <person name="Inman J."/>
            <person name="Schobel S."/>
            <person name="Amedeo P."/>
            <person name="Caler E."/>
        </authorList>
    </citation>
    <scope>NUCLEOTIDE SEQUENCE [LARGE SCALE GENOMIC DNA]</scope>
    <source>
        <strain evidence="13">ATCC PRA-260 / SAW760</strain>
    </source>
</reference>
<feature type="domain" description="Helicase ATP-binding" evidence="10">
    <location>
        <begin position="68"/>
        <end position="234"/>
    </location>
</feature>
<dbReference type="OrthoDB" id="2320933at2759"/>
<feature type="coiled-coil region" evidence="9">
    <location>
        <begin position="303"/>
        <end position="330"/>
    </location>
</feature>
<keyword evidence="4" id="KW-0378">Hydrolase</keyword>
<protein>
    <submittedName>
        <fullName evidence="12">DNA double-strand break repair Rad50 ATPase, putative</fullName>
    </submittedName>
</protein>
<dbReference type="SUPFAM" id="SSF158702">
    <property type="entry name" value="Sec63 N-terminal domain-like"/>
    <property type="match status" value="1"/>
</dbReference>
<dbReference type="PROSITE" id="PS51194">
    <property type="entry name" value="HELICASE_CTER"/>
    <property type="match status" value="1"/>
</dbReference>
<feature type="domain" description="Helicase C-terminal" evidence="11">
    <location>
        <begin position="266"/>
        <end position="460"/>
    </location>
</feature>
<dbReference type="GO" id="GO:0005524">
    <property type="term" value="F:ATP binding"/>
    <property type="evidence" value="ECO:0007669"/>
    <property type="project" value="UniProtKB-KW"/>
</dbReference>
<dbReference type="RefSeq" id="XP_001736435.1">
    <property type="nucleotide sequence ID" value="XM_001736383.1"/>
</dbReference>
<dbReference type="SUPFAM" id="SSF52540">
    <property type="entry name" value="P-loop containing nucleoside triphosphate hydrolases"/>
    <property type="match status" value="1"/>
</dbReference>
<dbReference type="Gene3D" id="1.10.3380.20">
    <property type="match status" value="1"/>
</dbReference>
<dbReference type="InterPro" id="IPR011545">
    <property type="entry name" value="DEAD/DEAH_box_helicase_dom"/>
</dbReference>
<dbReference type="PANTHER" id="PTHR47961:SF6">
    <property type="entry name" value="DNA-DIRECTED DNA POLYMERASE"/>
    <property type="match status" value="1"/>
</dbReference>
<evidence type="ECO:0000256" key="4">
    <source>
        <dbReference type="ARBA" id="ARBA00022801"/>
    </source>
</evidence>
<keyword evidence="8" id="KW-0539">Nucleus</keyword>
<keyword evidence="3" id="KW-0227">DNA damage</keyword>
<keyword evidence="9" id="KW-0175">Coiled coil</keyword>
<evidence type="ECO:0000256" key="1">
    <source>
        <dbReference type="ARBA" id="ARBA00004123"/>
    </source>
</evidence>
<dbReference type="GO" id="GO:0006281">
    <property type="term" value="P:DNA repair"/>
    <property type="evidence" value="ECO:0007669"/>
    <property type="project" value="UniProtKB-KW"/>
</dbReference>
<proteinExistence type="predicted"/>
<evidence type="ECO:0000313" key="12">
    <source>
        <dbReference type="EMBL" id="EDR27340.1"/>
    </source>
</evidence>
<dbReference type="EMBL" id="DS548835">
    <property type="protein sequence ID" value="EDR27340.1"/>
    <property type="molecule type" value="Genomic_DNA"/>
</dbReference>
<dbReference type="PANTHER" id="PTHR47961">
    <property type="entry name" value="DNA POLYMERASE THETA, PUTATIVE (AFU_ORTHOLOGUE AFUA_1G05260)-RELATED"/>
    <property type="match status" value="1"/>
</dbReference>
<dbReference type="InterPro" id="IPR048960">
    <property type="entry name" value="POLQ-like_helical"/>
</dbReference>
<dbReference type="Proteomes" id="UP000008076">
    <property type="component" value="Unassembled WGS sequence"/>
</dbReference>
<dbReference type="GO" id="GO:0016787">
    <property type="term" value="F:hydrolase activity"/>
    <property type="evidence" value="ECO:0007669"/>
    <property type="project" value="UniProtKB-KW"/>
</dbReference>
<evidence type="ECO:0000259" key="10">
    <source>
        <dbReference type="PROSITE" id="PS51192"/>
    </source>
</evidence>
<dbReference type="InterPro" id="IPR050474">
    <property type="entry name" value="Hel308_SKI2-like"/>
</dbReference>
<dbReference type="Pfam" id="PF00271">
    <property type="entry name" value="Helicase_C"/>
    <property type="match status" value="1"/>
</dbReference>
<dbReference type="GO" id="GO:0003676">
    <property type="term" value="F:nucleic acid binding"/>
    <property type="evidence" value="ECO:0007669"/>
    <property type="project" value="InterPro"/>
</dbReference>
<keyword evidence="5" id="KW-0347">Helicase</keyword>
<dbReference type="Gene3D" id="3.40.50.300">
    <property type="entry name" value="P-loop containing nucleotide triphosphate hydrolases"/>
    <property type="match status" value="2"/>
</dbReference>
<dbReference type="AlphaFoldDB" id="B0EDQ8"/>
<feature type="coiled-coil region" evidence="9">
    <location>
        <begin position="609"/>
        <end position="636"/>
    </location>
</feature>
<dbReference type="eggNOG" id="KOG0950">
    <property type="taxonomic scope" value="Eukaryota"/>
</dbReference>
<evidence type="ECO:0000256" key="9">
    <source>
        <dbReference type="SAM" id="Coils"/>
    </source>
</evidence>
<dbReference type="InterPro" id="IPR014001">
    <property type="entry name" value="Helicase_ATP-bd"/>
</dbReference>
<dbReference type="KEGG" id="edi:EDI_276510"/>
<keyword evidence="6" id="KW-0067">ATP-binding</keyword>
<evidence type="ECO:0000256" key="3">
    <source>
        <dbReference type="ARBA" id="ARBA00022763"/>
    </source>
</evidence>
<accession>B0EDQ8</accession>
<evidence type="ECO:0000256" key="7">
    <source>
        <dbReference type="ARBA" id="ARBA00023204"/>
    </source>
</evidence>
<evidence type="ECO:0000256" key="2">
    <source>
        <dbReference type="ARBA" id="ARBA00022741"/>
    </source>
</evidence>
<name>B0EDQ8_ENTDS</name>
<sequence length="835" mass="98287">MTKSERRKEKRGEEGERLLIGRERKGKIEERRRRGIERYVKIESVRKAYEKRGIKELFEWQEECLKEKGVREGEENLVYSAPTSSGKTLVSEILMIERYCQTQKKMIYIVPYVSMAQEKEEYFKEILESIKINIKGYFQNRKIDKEFDIGIFTIEKGNGIINKMIEEKSIEEVSIIIIDEIHMVFDKKRGQIIEKIINKIGSLEKKIQIIGMSATIKNISIFEKWIKAKTYESTYRPIKIEEYIVCKGKVRNKEGKIEKILKEEGDIENIIEITEEAKKEGKGVICFCSTKKGCEKMGKEIVKRIEKKKIEEINKEIKEERIEMIKEMERSKFGIEEEFKNMIKYGIVYHHSGITIEEREIIEKSFKKGIITLIIATSTLALGVNLPASRVIFDKAKIGKEYLTNTQYQQMSGRAGRFGIDEKGESYIFCKEIEIPIIQNIMKTINNNNKEIKEEKQEIKEIEEEIEEIKEEQEIQDKEDILEGIYNGIIENKKDIEKWIEKTLYWYKNKEKKGAEEWKKIYSEKIINILKNDEGLIEEIENEKGEKKIKCNQIGRAIVKGGMGINKSKEIYFNINEGFLKNNNNIINKEIYYLYLGINYDNEINWNCFEKKLEDIEDLKNKKINLYNEFKELMNIIGINPVFICYMETMKNVKLSNKIINKIFIHKKFYYLIILYEFINEKNILQIINEMGITRGILQQLQNNTITTLNMIIQFSIELNYFDLSQNLKLLIDRIKFGVRTDILQIIHLDGISIKIARTFFLFGLNNISKIAHTSFLDIFSIIHHSSSHSSSSHSLLQLQTDLEITERILQSAQQLNVLNHSLSYYFLSSFSFFY</sequence>